<name>A0AA35YNG2_LACSI</name>
<dbReference type="Proteomes" id="UP001177003">
    <property type="component" value="Chromosome 3"/>
</dbReference>
<dbReference type="EMBL" id="OX465079">
    <property type="protein sequence ID" value="CAI9277230.1"/>
    <property type="molecule type" value="Genomic_DNA"/>
</dbReference>
<dbReference type="PANTHER" id="PTHR11439:SF463">
    <property type="entry name" value="REVERSE TRANSCRIPTASE TY1_COPIA-TYPE DOMAIN-CONTAINING PROTEIN"/>
    <property type="match status" value="1"/>
</dbReference>
<organism evidence="1 2">
    <name type="scientific">Lactuca saligna</name>
    <name type="common">Willowleaf lettuce</name>
    <dbReference type="NCBI Taxonomy" id="75948"/>
    <lineage>
        <taxon>Eukaryota</taxon>
        <taxon>Viridiplantae</taxon>
        <taxon>Streptophyta</taxon>
        <taxon>Embryophyta</taxon>
        <taxon>Tracheophyta</taxon>
        <taxon>Spermatophyta</taxon>
        <taxon>Magnoliopsida</taxon>
        <taxon>eudicotyledons</taxon>
        <taxon>Gunneridae</taxon>
        <taxon>Pentapetalae</taxon>
        <taxon>asterids</taxon>
        <taxon>campanulids</taxon>
        <taxon>Asterales</taxon>
        <taxon>Asteraceae</taxon>
        <taxon>Cichorioideae</taxon>
        <taxon>Cichorieae</taxon>
        <taxon>Lactucinae</taxon>
        <taxon>Lactuca</taxon>
    </lineage>
</organism>
<accession>A0AA35YNG2</accession>
<reference evidence="1" key="1">
    <citation type="submission" date="2023-04" db="EMBL/GenBank/DDBJ databases">
        <authorList>
            <person name="Vijverberg K."/>
            <person name="Xiong W."/>
            <person name="Schranz E."/>
        </authorList>
    </citation>
    <scope>NUCLEOTIDE SEQUENCE</scope>
</reference>
<evidence type="ECO:0000313" key="1">
    <source>
        <dbReference type="EMBL" id="CAI9277230.1"/>
    </source>
</evidence>
<evidence type="ECO:0000313" key="2">
    <source>
        <dbReference type="Proteomes" id="UP001177003"/>
    </source>
</evidence>
<dbReference type="AlphaFoldDB" id="A0AA35YNG2"/>
<keyword evidence="2" id="KW-1185">Reference proteome</keyword>
<protein>
    <recommendedName>
        <fullName evidence="3">Mitochondrial protein</fullName>
    </recommendedName>
</protein>
<evidence type="ECO:0008006" key="3">
    <source>
        <dbReference type="Google" id="ProtNLM"/>
    </source>
</evidence>
<proteinExistence type="predicted"/>
<sequence length="160" mass="18149">MLKKLSFVDCKPTKMPMSLTPKIFVDQSGQDVNPFLYRGMIGSLLYLTTSPFDILFVTSMCACFQANPKESHILIVKRFFQYLKHTPNLGLYTHQSSTVRVKIGPRVPHLLLDPSSISFHNFIYECFVVCRLHPAVSIPSTIQYRRVEVEGCVIAGFCIS</sequence>
<gene>
    <name evidence="1" type="ORF">LSALG_LOCUS17170</name>
</gene>
<dbReference type="PANTHER" id="PTHR11439">
    <property type="entry name" value="GAG-POL-RELATED RETROTRANSPOSON"/>
    <property type="match status" value="1"/>
</dbReference>